<dbReference type="Proteomes" id="UP000558113">
    <property type="component" value="Unassembled WGS sequence"/>
</dbReference>
<dbReference type="InterPro" id="IPR000182">
    <property type="entry name" value="GNAT_dom"/>
</dbReference>
<dbReference type="OrthoDB" id="6382410at2"/>
<evidence type="ECO:0000256" key="1">
    <source>
        <dbReference type="ARBA" id="ARBA00022679"/>
    </source>
</evidence>
<dbReference type="PROSITE" id="PS51186">
    <property type="entry name" value="GNAT"/>
    <property type="match status" value="1"/>
</dbReference>
<dbReference type="PANTHER" id="PTHR43877">
    <property type="entry name" value="AMINOALKYLPHOSPHONATE N-ACETYLTRANSFERASE-RELATED-RELATED"/>
    <property type="match status" value="1"/>
</dbReference>
<dbReference type="Gene3D" id="3.40.630.30">
    <property type="match status" value="1"/>
</dbReference>
<dbReference type="GO" id="GO:0016747">
    <property type="term" value="F:acyltransferase activity, transferring groups other than amino-acyl groups"/>
    <property type="evidence" value="ECO:0007669"/>
    <property type="project" value="InterPro"/>
</dbReference>
<dbReference type="EMBL" id="JAAAMU010000005">
    <property type="protein sequence ID" value="NBC69532.1"/>
    <property type="molecule type" value="Genomic_DNA"/>
</dbReference>
<feature type="domain" description="N-acetyltransferase" evidence="3">
    <location>
        <begin position="1"/>
        <end position="141"/>
    </location>
</feature>
<evidence type="ECO:0000313" key="4">
    <source>
        <dbReference type="EMBL" id="NBC69532.1"/>
    </source>
</evidence>
<dbReference type="PANTHER" id="PTHR43877:SF2">
    <property type="entry name" value="AMINOALKYLPHOSPHONATE N-ACETYLTRANSFERASE-RELATED"/>
    <property type="match status" value="1"/>
</dbReference>
<evidence type="ECO:0000256" key="2">
    <source>
        <dbReference type="ARBA" id="ARBA00023315"/>
    </source>
</evidence>
<organism evidence="4 5">
    <name type="scientific">Paenibacillus sacheonensis</name>
    <dbReference type="NCBI Taxonomy" id="742054"/>
    <lineage>
        <taxon>Bacteria</taxon>
        <taxon>Bacillati</taxon>
        <taxon>Bacillota</taxon>
        <taxon>Bacilli</taxon>
        <taxon>Bacillales</taxon>
        <taxon>Paenibacillaceae</taxon>
        <taxon>Paenibacillus</taxon>
    </lineage>
</organism>
<evidence type="ECO:0000313" key="5">
    <source>
        <dbReference type="Proteomes" id="UP000558113"/>
    </source>
</evidence>
<sequence>MSARWLNAKGIFQWRPEYFHLDQVTEFMADGAHVYLAYWNDAVVGTYTITWSDPLIWKELDSPDAGYIHRFAVHRDYEGQGLGGHLLHAAEEQIRQEGKTLVRLDCMADNARLNQYYREMGYAYIRRLDAADWSASLYEKR</sequence>
<gene>
    <name evidence="4" type="ORF">GT003_11060</name>
</gene>
<keyword evidence="2" id="KW-0012">Acyltransferase</keyword>
<dbReference type="AlphaFoldDB" id="A0A7X4YNA7"/>
<comment type="caution">
    <text evidence="4">The sequence shown here is derived from an EMBL/GenBank/DDBJ whole genome shotgun (WGS) entry which is preliminary data.</text>
</comment>
<accession>A0A7X4YNA7</accession>
<proteinExistence type="predicted"/>
<keyword evidence="5" id="KW-1185">Reference proteome</keyword>
<dbReference type="InterPro" id="IPR016181">
    <property type="entry name" value="Acyl_CoA_acyltransferase"/>
</dbReference>
<name>A0A7X4YNA7_9BACL</name>
<keyword evidence="1 4" id="KW-0808">Transferase</keyword>
<dbReference type="CDD" id="cd04301">
    <property type="entry name" value="NAT_SF"/>
    <property type="match status" value="1"/>
</dbReference>
<reference evidence="4 5" key="1">
    <citation type="submission" date="2020-01" db="EMBL/GenBank/DDBJ databases">
        <title>Paenibacillus soybeanensis sp. nov. isolated from the nodules of soybean (Glycine max(L.) Merr).</title>
        <authorList>
            <person name="Wang H."/>
        </authorList>
    </citation>
    <scope>NUCLEOTIDE SEQUENCE [LARGE SCALE GENOMIC DNA]</scope>
    <source>
        <strain evidence="4 5">DSM 23054</strain>
    </source>
</reference>
<protein>
    <submittedName>
        <fullName evidence="4">GNAT family N-acetyltransferase</fullName>
    </submittedName>
</protein>
<dbReference type="Pfam" id="PF00583">
    <property type="entry name" value="Acetyltransf_1"/>
    <property type="match status" value="1"/>
</dbReference>
<dbReference type="InterPro" id="IPR050832">
    <property type="entry name" value="Bact_Acetyltransf"/>
</dbReference>
<evidence type="ECO:0000259" key="3">
    <source>
        <dbReference type="PROSITE" id="PS51186"/>
    </source>
</evidence>
<dbReference type="SUPFAM" id="SSF55729">
    <property type="entry name" value="Acyl-CoA N-acyltransferases (Nat)"/>
    <property type="match status" value="1"/>
</dbReference>